<dbReference type="AlphaFoldDB" id="A0A436ZQE0"/>
<dbReference type="EMBL" id="SAEB01000012">
    <property type="protein sequence ID" value="RVD81138.1"/>
    <property type="molecule type" value="Genomic_DNA"/>
</dbReference>
<comment type="caution">
    <text evidence="2">The sequence shown here is derived from an EMBL/GenBank/DDBJ whole genome shotgun (WGS) entry which is preliminary data.</text>
</comment>
<sequence>MVFGHPTEGHTRRVETTPDERSARKYTIDNNYKTRQIPNNRIPAATNDLLDARDSILHQIRMIYEKRLHLELETSIFHSAFQILLDLEQFWEPPDTDRMSKRSTSGVKVVPTVDMRLIREFLVSRQRIFKIPLRNGRGDPDKIFYFEKRDLDRALAWCQKAIEIADDNMPSWVSKSDALYLLARIFERKDMPLDADYYYSLILDFENYDQWRIYGNPGRVLRNFGHSPTLNRGKLSLTDNDITNIMNRITQGFPHGVTDDAEILDLIRAIYADDVSWSGKEIKWKIPSYQDAVFIGPFTHLLATAGPLEYLRIALHNPWAAKAYEKGKAVLLIQCGANETAVNNEGNSPLHVMLCFTQKVKLKGADIAGTLSLFLNVVKSKNSTFPIIYLLHTKNHAGQTPIDLLKASLVEELQAPESNTELGYLKRFADAWGVISKLAHCPSEYKNDPAFGIPAQREKDLKTAAGYRRTKARDYGGTSKGTQLSTVRQSYARELGRQRPPPPSPPRNLVKGPQKRK</sequence>
<organism evidence="2 3">
    <name type="scientific">Arthrobotrys flagrans</name>
    <name type="common">Nematode-trapping fungus</name>
    <name type="synonym">Trichothecium flagrans</name>
    <dbReference type="NCBI Taxonomy" id="97331"/>
    <lineage>
        <taxon>Eukaryota</taxon>
        <taxon>Fungi</taxon>
        <taxon>Dikarya</taxon>
        <taxon>Ascomycota</taxon>
        <taxon>Pezizomycotina</taxon>
        <taxon>Orbiliomycetes</taxon>
        <taxon>Orbiliales</taxon>
        <taxon>Orbiliaceae</taxon>
        <taxon>Arthrobotrys</taxon>
    </lineage>
</organism>
<dbReference type="RefSeq" id="XP_067486682.1">
    <property type="nucleotide sequence ID" value="XM_067638834.1"/>
</dbReference>
<dbReference type="GeneID" id="93591325"/>
<dbReference type="InterPro" id="IPR011990">
    <property type="entry name" value="TPR-like_helical_dom_sf"/>
</dbReference>
<dbReference type="Proteomes" id="UP000283090">
    <property type="component" value="Unassembled WGS sequence"/>
</dbReference>
<dbReference type="VEuPathDB" id="FungiDB:DFL_009014"/>
<dbReference type="Gene3D" id="1.25.40.10">
    <property type="entry name" value="Tetratricopeptide repeat domain"/>
    <property type="match status" value="1"/>
</dbReference>
<evidence type="ECO:0000313" key="2">
    <source>
        <dbReference type="EMBL" id="RVD81138.1"/>
    </source>
</evidence>
<evidence type="ECO:0000256" key="1">
    <source>
        <dbReference type="SAM" id="MobiDB-lite"/>
    </source>
</evidence>
<reference evidence="2 3" key="1">
    <citation type="submission" date="2019-01" db="EMBL/GenBank/DDBJ databases">
        <title>Intercellular communication is required for trap formation in the nematode-trapping fungus Duddingtonia flagrans.</title>
        <authorList>
            <person name="Youssar L."/>
            <person name="Wernet V."/>
            <person name="Hensel N."/>
            <person name="Hildebrandt H.-G."/>
            <person name="Fischer R."/>
        </authorList>
    </citation>
    <scope>NUCLEOTIDE SEQUENCE [LARGE SCALE GENOMIC DNA]</scope>
    <source>
        <strain evidence="2 3">CBS H-5679</strain>
    </source>
</reference>
<keyword evidence="3" id="KW-1185">Reference proteome</keyword>
<accession>A0A436ZQE0</accession>
<proteinExistence type="predicted"/>
<gene>
    <name evidence="2" type="ORF">DFL_009014</name>
</gene>
<name>A0A436ZQE0_ARTFL</name>
<feature type="region of interest" description="Disordered" evidence="1">
    <location>
        <begin position="1"/>
        <end position="21"/>
    </location>
</feature>
<evidence type="ECO:0008006" key="4">
    <source>
        <dbReference type="Google" id="ProtNLM"/>
    </source>
</evidence>
<evidence type="ECO:0000313" key="3">
    <source>
        <dbReference type="Proteomes" id="UP000283090"/>
    </source>
</evidence>
<dbReference type="SUPFAM" id="SSF48452">
    <property type="entry name" value="TPR-like"/>
    <property type="match status" value="1"/>
</dbReference>
<feature type="compositionally biased region" description="Basic and acidic residues" evidence="1">
    <location>
        <begin position="7"/>
        <end position="21"/>
    </location>
</feature>
<dbReference type="OrthoDB" id="5314041at2759"/>
<protein>
    <recommendedName>
        <fullName evidence="4">Ankyrin repeat protein</fullName>
    </recommendedName>
</protein>
<feature type="compositionally biased region" description="Polar residues" evidence="1">
    <location>
        <begin position="480"/>
        <end position="489"/>
    </location>
</feature>
<feature type="region of interest" description="Disordered" evidence="1">
    <location>
        <begin position="466"/>
        <end position="517"/>
    </location>
</feature>